<feature type="signal peptide" evidence="9">
    <location>
        <begin position="1"/>
        <end position="28"/>
    </location>
</feature>
<keyword evidence="6 8" id="KW-0472">Membrane</keyword>
<keyword evidence="4 8" id="KW-0812">Transmembrane</keyword>
<dbReference type="NCBIfam" id="TIGR00836">
    <property type="entry name" value="amt"/>
    <property type="match status" value="1"/>
</dbReference>
<feature type="transmembrane region" description="Helical" evidence="8">
    <location>
        <begin position="383"/>
        <end position="402"/>
    </location>
</feature>
<dbReference type="InterPro" id="IPR001905">
    <property type="entry name" value="Ammonium_transpt"/>
</dbReference>
<evidence type="ECO:0000259" key="10">
    <source>
        <dbReference type="Pfam" id="PF00909"/>
    </source>
</evidence>
<dbReference type="PANTHER" id="PTHR43029:SF10">
    <property type="entry name" value="AMMONIUM TRANSPORTER MEP2"/>
    <property type="match status" value="1"/>
</dbReference>
<feature type="transmembrane region" description="Helical" evidence="8">
    <location>
        <begin position="328"/>
        <end position="347"/>
    </location>
</feature>
<feature type="transmembrane region" description="Helical" evidence="8">
    <location>
        <begin position="296"/>
        <end position="316"/>
    </location>
</feature>
<keyword evidence="12" id="KW-1185">Reference proteome</keyword>
<dbReference type="EMBL" id="WMBQ01000002">
    <property type="protein sequence ID" value="MTD95501.1"/>
    <property type="molecule type" value="Genomic_DNA"/>
</dbReference>
<dbReference type="Gene3D" id="1.10.3430.10">
    <property type="entry name" value="Ammonium transporter AmtB like domains"/>
    <property type="match status" value="1"/>
</dbReference>
<evidence type="ECO:0000256" key="3">
    <source>
        <dbReference type="ARBA" id="ARBA00022448"/>
    </source>
</evidence>
<dbReference type="InterPro" id="IPR018047">
    <property type="entry name" value="Ammonium_transpt_CS"/>
</dbReference>
<comment type="caution">
    <text evidence="11">The sequence shown here is derived from an EMBL/GenBank/DDBJ whole genome shotgun (WGS) entry which is preliminary data.</text>
</comment>
<dbReference type="Pfam" id="PF00909">
    <property type="entry name" value="Ammonium_transp"/>
    <property type="match status" value="1"/>
</dbReference>
<dbReference type="SUPFAM" id="SSF111352">
    <property type="entry name" value="Ammonium transporter"/>
    <property type="match status" value="1"/>
</dbReference>
<gene>
    <name evidence="11" type="primary">amt</name>
    <name evidence="11" type="ORF">GIW81_14270</name>
</gene>
<evidence type="ECO:0000256" key="2">
    <source>
        <dbReference type="ARBA" id="ARBA00005887"/>
    </source>
</evidence>
<keyword evidence="5 8" id="KW-1133">Transmembrane helix</keyword>
<evidence type="ECO:0000313" key="11">
    <source>
        <dbReference type="EMBL" id="MTD95501.1"/>
    </source>
</evidence>
<dbReference type="InterPro" id="IPR024041">
    <property type="entry name" value="NH4_transpt_AmtB-like_dom"/>
</dbReference>
<dbReference type="Proteomes" id="UP000440694">
    <property type="component" value="Unassembled WGS sequence"/>
</dbReference>
<evidence type="ECO:0000256" key="1">
    <source>
        <dbReference type="ARBA" id="ARBA00004141"/>
    </source>
</evidence>
<feature type="transmembrane region" description="Helical" evidence="8">
    <location>
        <begin position="133"/>
        <end position="154"/>
    </location>
</feature>
<dbReference type="GO" id="GO:0005886">
    <property type="term" value="C:plasma membrane"/>
    <property type="evidence" value="ECO:0007669"/>
    <property type="project" value="UniProtKB-SubCell"/>
</dbReference>
<feature type="chain" id="PRO_5026232448" description="Ammonium transporter" evidence="9">
    <location>
        <begin position="29"/>
        <end position="486"/>
    </location>
</feature>
<dbReference type="GO" id="GO:0008519">
    <property type="term" value="F:ammonium channel activity"/>
    <property type="evidence" value="ECO:0007669"/>
    <property type="project" value="InterPro"/>
</dbReference>
<keyword evidence="9" id="KW-0732">Signal</keyword>
<feature type="transmembrane region" description="Helical" evidence="8">
    <location>
        <begin position="230"/>
        <end position="252"/>
    </location>
</feature>
<feature type="transmembrane region" description="Helical" evidence="8">
    <location>
        <begin position="353"/>
        <end position="371"/>
    </location>
</feature>
<reference evidence="11 12" key="1">
    <citation type="submission" date="2019-11" db="EMBL/GenBank/DDBJ databases">
        <title>Identification of a novel strain.</title>
        <authorList>
            <person name="Xu Q."/>
            <person name="Wang G."/>
        </authorList>
    </citation>
    <scope>NUCLEOTIDE SEQUENCE [LARGE SCALE GENOMIC DNA]</scope>
    <source>
        <strain evidence="12">xq</strain>
    </source>
</reference>
<comment type="subcellular location">
    <subcellularLocation>
        <location evidence="8">Cell membrane</location>
        <topology evidence="8">Multi-pass membrane protein</topology>
    </subcellularLocation>
    <subcellularLocation>
        <location evidence="1">Membrane</location>
        <topology evidence="1">Multi-pass membrane protein</topology>
    </subcellularLocation>
</comment>
<feature type="transmembrane region" description="Helical" evidence="8">
    <location>
        <begin position="437"/>
        <end position="456"/>
    </location>
</feature>
<accession>A0A6I3KRY5</accession>
<feature type="transmembrane region" description="Helical" evidence="8">
    <location>
        <begin position="264"/>
        <end position="284"/>
    </location>
</feature>
<feature type="transmembrane region" description="Helical" evidence="8">
    <location>
        <begin position="38"/>
        <end position="60"/>
    </location>
</feature>
<evidence type="ECO:0000256" key="6">
    <source>
        <dbReference type="ARBA" id="ARBA00023136"/>
    </source>
</evidence>
<dbReference type="InterPro" id="IPR029020">
    <property type="entry name" value="Ammonium/urea_transptr"/>
</dbReference>
<evidence type="ECO:0000256" key="5">
    <source>
        <dbReference type="ARBA" id="ARBA00022989"/>
    </source>
</evidence>
<dbReference type="AlphaFoldDB" id="A0A6I3KRY5"/>
<dbReference type="PANTHER" id="PTHR43029">
    <property type="entry name" value="AMMONIUM TRANSPORTER MEP2"/>
    <property type="match status" value="1"/>
</dbReference>
<feature type="transmembrane region" description="Helical" evidence="8">
    <location>
        <begin position="161"/>
        <end position="185"/>
    </location>
</feature>
<feature type="domain" description="Ammonium transporter AmtB-like" evidence="10">
    <location>
        <begin position="37"/>
        <end position="483"/>
    </location>
</feature>
<evidence type="ECO:0000256" key="7">
    <source>
        <dbReference type="ARBA" id="ARBA00023177"/>
    </source>
</evidence>
<comment type="similarity">
    <text evidence="2 8">Belongs to the ammonia transporter channel (TC 1.A.11.2) family.</text>
</comment>
<proteinExistence type="inferred from homology"/>
<organism evidence="11 12">
    <name type="scientific">Hyphomicrobium album</name>
    <dbReference type="NCBI Taxonomy" id="2665159"/>
    <lineage>
        <taxon>Bacteria</taxon>
        <taxon>Pseudomonadati</taxon>
        <taxon>Pseudomonadota</taxon>
        <taxon>Alphaproteobacteria</taxon>
        <taxon>Hyphomicrobiales</taxon>
        <taxon>Hyphomicrobiaceae</taxon>
        <taxon>Hyphomicrobium</taxon>
    </lineage>
</organism>
<sequence length="486" mass="51281">MMLPLNARSCSWLPLSLALVLVPTAALAAPNKGDTGFLMISTVLVLLMTIPGLALFYCGLVRTKNAISMLMQVFTIVCLVCVLWMLYGYSLAFTNGGQFNDWIGGFSKAFLRGVTPSSEAATFSNGVYVPEYAYVWFQMTFAAITPALIVGAFAERMKFSALIVFTVLWVTFVYFPVAHMVWYWAGPDTIANAAREVSQATGLARIDAQNHLDVVLHDAGLAFQWGAIDFAGGTVVHTNAGIAALVGAMILGPRVGYGREPMPPHSLTLAMVGASLLWVGWFGFNCGSNLEANGTAALAMGNTFGATATAALSWMFAEWATKGKPTMLGLITGAVAGLVAVTPASGFAGPMGALALGVVTGGVCFFFCTAVKSALGYDDSLDVFGVHCIGGIIGALGTGLLVNPHLGGTGVAEYVSRPGEAVATYVMSTQMLAQCKAVLLTLVWSGFGSAIIYLVLDYTIGLRPKYESERVGLDLTEHGERAYNDL</sequence>
<keyword evidence="3 8" id="KW-0813">Transport</keyword>
<keyword evidence="7 8" id="KW-0924">Ammonia transport</keyword>
<protein>
    <recommendedName>
        <fullName evidence="8">Ammonium transporter</fullName>
    </recommendedName>
</protein>
<feature type="transmembrane region" description="Helical" evidence="8">
    <location>
        <begin position="67"/>
        <end position="87"/>
    </location>
</feature>
<evidence type="ECO:0000256" key="8">
    <source>
        <dbReference type="RuleBase" id="RU362002"/>
    </source>
</evidence>
<evidence type="ECO:0000313" key="12">
    <source>
        <dbReference type="Proteomes" id="UP000440694"/>
    </source>
</evidence>
<name>A0A6I3KRY5_9HYPH</name>
<evidence type="ECO:0000256" key="9">
    <source>
        <dbReference type="SAM" id="SignalP"/>
    </source>
</evidence>
<evidence type="ECO:0000256" key="4">
    <source>
        <dbReference type="ARBA" id="ARBA00022692"/>
    </source>
</evidence>
<dbReference type="PROSITE" id="PS01219">
    <property type="entry name" value="AMMONIUM_TRANSP"/>
    <property type="match status" value="1"/>
</dbReference>